<dbReference type="Gene3D" id="2.60.40.10">
    <property type="entry name" value="Immunoglobulins"/>
    <property type="match status" value="2"/>
</dbReference>
<evidence type="ECO:0000256" key="7">
    <source>
        <dbReference type="SAM" id="SignalP"/>
    </source>
</evidence>
<protein>
    <submittedName>
        <fullName evidence="10">Uncharacterized protein LOC117657571</fullName>
    </submittedName>
</protein>
<keyword evidence="5" id="KW-1279">T cell receptor</keyword>
<sequence>MWFFFFFITIVVSLLRETTGQSVKQTTGIVTVTEGQPVYLNCSYEAEFSATHYPFWYIQSPGQPPKHLLNSYLKTAEGFQATHNADENRKNGTFNMQNPSIQLKDSAVYFCAFGDTVRQSRGEANQKGPKGEKGSKGGNTGQSVKQTTAIVTVTEGQPVYLHCSYEARFSGSYVLFWYIQSPGQPPKYLLDSYLKTAEGFQATHSADENRKRGLSTCRNHPSN</sequence>
<dbReference type="InterPro" id="IPR013783">
    <property type="entry name" value="Ig-like_fold"/>
</dbReference>
<evidence type="ECO:0000256" key="3">
    <source>
        <dbReference type="ARBA" id="ARBA00023170"/>
    </source>
</evidence>
<keyword evidence="2" id="KW-1064">Adaptive immunity</keyword>
<organism evidence="9 10">
    <name type="scientific">Pantherophis guttatus</name>
    <name type="common">Corn snake</name>
    <name type="synonym">Elaphe guttata</name>
    <dbReference type="NCBI Taxonomy" id="94885"/>
    <lineage>
        <taxon>Eukaryota</taxon>
        <taxon>Metazoa</taxon>
        <taxon>Chordata</taxon>
        <taxon>Craniata</taxon>
        <taxon>Vertebrata</taxon>
        <taxon>Euteleostomi</taxon>
        <taxon>Lepidosauria</taxon>
        <taxon>Squamata</taxon>
        <taxon>Bifurcata</taxon>
        <taxon>Unidentata</taxon>
        <taxon>Episquamata</taxon>
        <taxon>Toxicofera</taxon>
        <taxon>Serpentes</taxon>
        <taxon>Colubroidea</taxon>
        <taxon>Colubridae</taxon>
        <taxon>Colubrinae</taxon>
        <taxon>Pantherophis</taxon>
    </lineage>
</organism>
<dbReference type="Pfam" id="PF07686">
    <property type="entry name" value="V-set"/>
    <property type="match status" value="1"/>
</dbReference>
<feature type="region of interest" description="Disordered" evidence="6">
    <location>
        <begin position="204"/>
        <end position="223"/>
    </location>
</feature>
<evidence type="ECO:0000256" key="4">
    <source>
        <dbReference type="ARBA" id="ARBA00023319"/>
    </source>
</evidence>
<keyword evidence="3" id="KW-0675">Receptor</keyword>
<dbReference type="InterPro" id="IPR013106">
    <property type="entry name" value="Ig_V-set"/>
</dbReference>
<name>A0ABM3YXY0_PANGU</name>
<evidence type="ECO:0000256" key="6">
    <source>
        <dbReference type="SAM" id="MobiDB-lite"/>
    </source>
</evidence>
<reference evidence="10" key="1">
    <citation type="submission" date="2025-08" db="UniProtKB">
        <authorList>
            <consortium name="RefSeq"/>
        </authorList>
    </citation>
    <scope>IDENTIFICATION</scope>
    <source>
        <tissue evidence="10">Blood</tissue>
    </source>
</reference>
<feature type="chain" id="PRO_5045310202" evidence="7">
    <location>
        <begin position="21"/>
        <end position="223"/>
    </location>
</feature>
<keyword evidence="5" id="KW-0391">Immunity</keyword>
<dbReference type="PROSITE" id="PS50835">
    <property type="entry name" value="IG_LIKE"/>
    <property type="match status" value="1"/>
</dbReference>
<proteinExistence type="predicted"/>
<dbReference type="InterPro" id="IPR051287">
    <property type="entry name" value="TCR_variable_region"/>
</dbReference>
<evidence type="ECO:0000259" key="8">
    <source>
        <dbReference type="PROSITE" id="PS50835"/>
    </source>
</evidence>
<feature type="domain" description="Ig-like" evidence="8">
    <location>
        <begin position="21"/>
        <end position="111"/>
    </location>
</feature>
<feature type="signal peptide" evidence="7">
    <location>
        <begin position="1"/>
        <end position="20"/>
    </location>
</feature>
<dbReference type="SUPFAM" id="SSF48726">
    <property type="entry name" value="Immunoglobulin"/>
    <property type="match status" value="2"/>
</dbReference>
<keyword evidence="4" id="KW-0393">Immunoglobulin domain</keyword>
<evidence type="ECO:0000256" key="1">
    <source>
        <dbReference type="ARBA" id="ARBA00022729"/>
    </source>
</evidence>
<feature type="region of interest" description="Disordered" evidence="6">
    <location>
        <begin position="120"/>
        <end position="143"/>
    </location>
</feature>
<evidence type="ECO:0000313" key="9">
    <source>
        <dbReference type="Proteomes" id="UP001652622"/>
    </source>
</evidence>
<dbReference type="InterPro" id="IPR007110">
    <property type="entry name" value="Ig-like_dom"/>
</dbReference>
<dbReference type="PANTHER" id="PTHR19367">
    <property type="entry name" value="T-CELL RECEPTOR ALPHA CHAIN V REGION"/>
    <property type="match status" value="1"/>
</dbReference>
<evidence type="ECO:0000256" key="2">
    <source>
        <dbReference type="ARBA" id="ARBA00023130"/>
    </source>
</evidence>
<evidence type="ECO:0000313" key="10">
    <source>
        <dbReference type="RefSeq" id="XP_060540979.1"/>
    </source>
</evidence>
<keyword evidence="9" id="KW-1185">Reference proteome</keyword>
<dbReference type="PANTHER" id="PTHR19367:SF18">
    <property type="entry name" value="T CELL RECEPTOR ALPHA VARIABLE 16"/>
    <property type="match status" value="1"/>
</dbReference>
<evidence type="ECO:0000256" key="5">
    <source>
        <dbReference type="ARBA" id="ARBA00043266"/>
    </source>
</evidence>
<dbReference type="Proteomes" id="UP001652622">
    <property type="component" value="Unplaced"/>
</dbReference>
<accession>A0ABM3YXY0</accession>
<keyword evidence="1 7" id="KW-0732">Signal</keyword>
<dbReference type="RefSeq" id="XP_060540979.1">
    <property type="nucleotide sequence ID" value="XM_060684996.1"/>
</dbReference>
<dbReference type="GeneID" id="117657571"/>
<gene>
    <name evidence="10" type="primary">LOC117657571</name>
</gene>
<dbReference type="InterPro" id="IPR036179">
    <property type="entry name" value="Ig-like_dom_sf"/>
</dbReference>